<feature type="domain" description="COMM" evidence="3">
    <location>
        <begin position="123"/>
        <end position="196"/>
    </location>
</feature>
<dbReference type="OrthoDB" id="1917519at2759"/>
<dbReference type="InterPro" id="IPR017920">
    <property type="entry name" value="COMM"/>
</dbReference>
<evidence type="ECO:0000313" key="4">
    <source>
        <dbReference type="EMBL" id="RZF41878.1"/>
    </source>
</evidence>
<protein>
    <recommendedName>
        <fullName evidence="1">COMM domain-containing protein 3</fullName>
    </recommendedName>
</protein>
<dbReference type="AlphaFoldDB" id="A0A482X8S8"/>
<dbReference type="Pfam" id="PF07258">
    <property type="entry name" value="COMM_domain"/>
    <property type="match status" value="1"/>
</dbReference>
<dbReference type="SMR" id="A0A482X8S8"/>
<dbReference type="Pfam" id="PF21672">
    <property type="entry name" value="COMM_HN"/>
    <property type="match status" value="1"/>
</dbReference>
<name>A0A482X8S8_LAOST</name>
<comment type="similarity">
    <text evidence="2">Belongs to the COMM domain-containing protein 3 family.</text>
</comment>
<dbReference type="FunCoup" id="A0A482X8S8">
    <property type="interactions" value="9"/>
</dbReference>
<gene>
    <name evidence="4" type="ORF">LSTR_LSTR005340</name>
</gene>
<evidence type="ECO:0000313" key="5">
    <source>
        <dbReference type="Proteomes" id="UP000291343"/>
    </source>
</evidence>
<accession>A0A482X8S8</accession>
<dbReference type="PROSITE" id="PS51269">
    <property type="entry name" value="COMM"/>
    <property type="match status" value="1"/>
</dbReference>
<proteinExistence type="inferred from homology"/>
<dbReference type="GO" id="GO:0006814">
    <property type="term" value="P:sodium ion transport"/>
    <property type="evidence" value="ECO:0007669"/>
    <property type="project" value="InterPro"/>
</dbReference>
<organism evidence="4 5">
    <name type="scientific">Laodelphax striatellus</name>
    <name type="common">Small brown planthopper</name>
    <name type="synonym">Delphax striatella</name>
    <dbReference type="NCBI Taxonomy" id="195883"/>
    <lineage>
        <taxon>Eukaryota</taxon>
        <taxon>Metazoa</taxon>
        <taxon>Ecdysozoa</taxon>
        <taxon>Arthropoda</taxon>
        <taxon>Hexapoda</taxon>
        <taxon>Insecta</taxon>
        <taxon>Pterygota</taxon>
        <taxon>Neoptera</taxon>
        <taxon>Paraneoptera</taxon>
        <taxon>Hemiptera</taxon>
        <taxon>Auchenorrhyncha</taxon>
        <taxon>Fulgoroidea</taxon>
        <taxon>Delphacidae</taxon>
        <taxon>Criomorphinae</taxon>
        <taxon>Laodelphax</taxon>
    </lineage>
</organism>
<dbReference type="InterPro" id="IPR037355">
    <property type="entry name" value="COMMD3"/>
</dbReference>
<dbReference type="EMBL" id="QKKF02016138">
    <property type="protein sequence ID" value="RZF41878.1"/>
    <property type="molecule type" value="Genomic_DNA"/>
</dbReference>
<dbReference type="PANTHER" id="PTHR31159">
    <property type="entry name" value="COMM DOMAIN-CONTAINING PROTEIN 3"/>
    <property type="match status" value="1"/>
</dbReference>
<evidence type="ECO:0000259" key="3">
    <source>
        <dbReference type="PROSITE" id="PS51269"/>
    </source>
</evidence>
<comment type="caution">
    <text evidence="4">The sequence shown here is derived from an EMBL/GenBank/DDBJ whole genome shotgun (WGS) entry which is preliminary data.</text>
</comment>
<keyword evidence="5" id="KW-1185">Reference proteome</keyword>
<dbReference type="InParanoid" id="A0A482X8S8"/>
<reference evidence="4 5" key="1">
    <citation type="journal article" date="2017" name="Gigascience">
        <title>Genome sequence of the small brown planthopper, Laodelphax striatellus.</title>
        <authorList>
            <person name="Zhu J."/>
            <person name="Jiang F."/>
            <person name="Wang X."/>
            <person name="Yang P."/>
            <person name="Bao Y."/>
            <person name="Zhao W."/>
            <person name="Wang W."/>
            <person name="Lu H."/>
            <person name="Wang Q."/>
            <person name="Cui N."/>
            <person name="Li J."/>
            <person name="Chen X."/>
            <person name="Luo L."/>
            <person name="Yu J."/>
            <person name="Kang L."/>
            <person name="Cui F."/>
        </authorList>
    </citation>
    <scope>NUCLEOTIDE SEQUENCE [LARGE SCALE GENOMIC DNA]</scope>
    <source>
        <strain evidence="4">Lst14</strain>
    </source>
</reference>
<evidence type="ECO:0000256" key="1">
    <source>
        <dbReference type="ARBA" id="ARBA00016548"/>
    </source>
</evidence>
<dbReference type="PANTHER" id="PTHR31159:SF1">
    <property type="entry name" value="COMM DOMAIN-CONTAINING PROTEIN 3"/>
    <property type="match status" value="1"/>
</dbReference>
<sequence length="199" mass="22415">MKLSPKVGIGLKRLGNQNLISSDSFKVLVDISPDFILKNRGSHNADLKQLCTSKSDIVKECFAALLILLVESASHDLDEKSFRSVVESYNFNPERLRLLTDVYEKRKGDLRSVLFRLQHSIPQIIDVSWRLDFCIKSSSCSDSFPIFFIQLVGEAATDNTSGGIILKKYNFLCTLEELEELVSALKDATRHIEYLAGIK</sequence>
<dbReference type="STRING" id="195883.A0A482X8S8"/>
<evidence type="ECO:0000256" key="2">
    <source>
        <dbReference type="ARBA" id="ARBA00093469"/>
    </source>
</evidence>
<dbReference type="Proteomes" id="UP000291343">
    <property type="component" value="Unassembled WGS sequence"/>
</dbReference>